<dbReference type="GO" id="GO:0016747">
    <property type="term" value="F:acyltransferase activity, transferring groups other than amino-acyl groups"/>
    <property type="evidence" value="ECO:0007669"/>
    <property type="project" value="InterPro"/>
</dbReference>
<dbReference type="PANTHER" id="PTHR43415">
    <property type="entry name" value="SPERMIDINE N(1)-ACETYLTRANSFERASE"/>
    <property type="match status" value="1"/>
</dbReference>
<reference evidence="3" key="1">
    <citation type="submission" date="2020-02" db="EMBL/GenBank/DDBJ databases">
        <authorList>
            <person name="Meier V. D."/>
        </authorList>
    </citation>
    <scope>NUCLEOTIDE SEQUENCE</scope>
    <source>
        <strain evidence="3">AVDCRST_MAG70</strain>
    </source>
</reference>
<organism evidence="3">
    <name type="scientific">uncultured Thermomicrobiales bacterium</name>
    <dbReference type="NCBI Taxonomy" id="1645740"/>
    <lineage>
        <taxon>Bacteria</taxon>
        <taxon>Pseudomonadati</taxon>
        <taxon>Thermomicrobiota</taxon>
        <taxon>Thermomicrobia</taxon>
        <taxon>Thermomicrobiales</taxon>
        <taxon>environmental samples</taxon>
    </lineage>
</organism>
<dbReference type="Gene3D" id="3.40.630.30">
    <property type="match status" value="1"/>
</dbReference>
<dbReference type="PANTHER" id="PTHR43415:SF3">
    <property type="entry name" value="GNAT-FAMILY ACETYLTRANSFERASE"/>
    <property type="match status" value="1"/>
</dbReference>
<dbReference type="AlphaFoldDB" id="A0A6J4V2Y1"/>
<gene>
    <name evidence="3" type="ORF">AVDCRST_MAG70-2083</name>
</gene>
<dbReference type="SUPFAM" id="SSF55729">
    <property type="entry name" value="Acyl-CoA N-acyltransferases (Nat)"/>
    <property type="match status" value="1"/>
</dbReference>
<feature type="domain" description="N-acetyltransferase" evidence="2">
    <location>
        <begin position="31"/>
        <end position="197"/>
    </location>
</feature>
<evidence type="ECO:0000256" key="1">
    <source>
        <dbReference type="SAM" id="MobiDB-lite"/>
    </source>
</evidence>
<feature type="region of interest" description="Disordered" evidence="1">
    <location>
        <begin position="1"/>
        <end position="24"/>
    </location>
</feature>
<dbReference type="Pfam" id="PF13302">
    <property type="entry name" value="Acetyltransf_3"/>
    <property type="match status" value="1"/>
</dbReference>
<name>A0A6J4V2Y1_9BACT</name>
<dbReference type="EMBL" id="CADCWH010000334">
    <property type="protein sequence ID" value="CAA9566496.1"/>
    <property type="molecule type" value="Genomic_DNA"/>
</dbReference>
<protein>
    <submittedName>
        <fullName evidence="3">Acetyltransferase, GNAT family</fullName>
    </submittedName>
</protein>
<sequence length="217" mass="24225">MGRDIWDRVGGHHGRGDGTQSGEVVRTGERVTLRRHVPGNRSAFQRWYADAEIARLLRHDLSPLTERQSRGYFDTLILPLSARGMCWAIHETDSERLVGSAAITDVIRTTGSGLYRIVIGEKDRWGQGLGTEATRLVLGEAGETLGLRQVRLEVFGHNERAIASYRRVGFRQTGEHQEWVPRQGLQIDVREMVIDLDHVVPPGSLPLDSMGDGRDAP</sequence>
<feature type="compositionally biased region" description="Basic and acidic residues" evidence="1">
    <location>
        <begin position="1"/>
        <end position="16"/>
    </location>
</feature>
<evidence type="ECO:0000259" key="2">
    <source>
        <dbReference type="PROSITE" id="PS51186"/>
    </source>
</evidence>
<dbReference type="InterPro" id="IPR016181">
    <property type="entry name" value="Acyl_CoA_acyltransferase"/>
</dbReference>
<evidence type="ECO:0000313" key="3">
    <source>
        <dbReference type="EMBL" id="CAA9566496.1"/>
    </source>
</evidence>
<dbReference type="PROSITE" id="PS51186">
    <property type="entry name" value="GNAT"/>
    <property type="match status" value="1"/>
</dbReference>
<accession>A0A6J4V2Y1</accession>
<proteinExistence type="predicted"/>
<dbReference type="InterPro" id="IPR000182">
    <property type="entry name" value="GNAT_dom"/>
</dbReference>
<keyword evidence="3" id="KW-0808">Transferase</keyword>